<organism evidence="3 4">
    <name type="scientific">Pseudonocardia cypriaca</name>
    <dbReference type="NCBI Taxonomy" id="882449"/>
    <lineage>
        <taxon>Bacteria</taxon>
        <taxon>Bacillati</taxon>
        <taxon>Actinomycetota</taxon>
        <taxon>Actinomycetes</taxon>
        <taxon>Pseudonocardiales</taxon>
        <taxon>Pseudonocardiaceae</taxon>
        <taxon>Pseudonocardia</taxon>
    </lineage>
</organism>
<dbReference type="PANTHER" id="PTHR35007:SF4">
    <property type="entry name" value="CONSERVED TRANSMEMBRANE PROTEIN-RELATED"/>
    <property type="match status" value="1"/>
</dbReference>
<evidence type="ECO:0000256" key="1">
    <source>
        <dbReference type="SAM" id="Phobius"/>
    </source>
</evidence>
<feature type="transmembrane region" description="Helical" evidence="1">
    <location>
        <begin position="209"/>
        <end position="227"/>
    </location>
</feature>
<feature type="transmembrane region" description="Helical" evidence="1">
    <location>
        <begin position="49"/>
        <end position="74"/>
    </location>
</feature>
<gene>
    <name evidence="3" type="ORF">FB388_7865</name>
</gene>
<name>A0A543FRF1_9PSEU</name>
<keyword evidence="2" id="KW-0732">Signal</keyword>
<evidence type="ECO:0000313" key="3">
    <source>
        <dbReference type="EMBL" id="TQM36403.1"/>
    </source>
</evidence>
<proteinExistence type="predicted"/>
<feature type="transmembrane region" description="Helical" evidence="1">
    <location>
        <begin position="239"/>
        <end position="258"/>
    </location>
</feature>
<evidence type="ECO:0000256" key="2">
    <source>
        <dbReference type="SAM" id="SignalP"/>
    </source>
</evidence>
<evidence type="ECO:0000313" key="4">
    <source>
        <dbReference type="Proteomes" id="UP000319818"/>
    </source>
</evidence>
<feature type="chain" id="PRO_5039488929" evidence="2">
    <location>
        <begin position="24"/>
        <end position="268"/>
    </location>
</feature>
<protein>
    <submittedName>
        <fullName evidence="3">Tight adherence protein B</fullName>
    </submittedName>
</protein>
<dbReference type="PANTHER" id="PTHR35007">
    <property type="entry name" value="INTEGRAL MEMBRANE PROTEIN-RELATED"/>
    <property type="match status" value="1"/>
</dbReference>
<reference evidence="3 4" key="1">
    <citation type="submission" date="2019-06" db="EMBL/GenBank/DDBJ databases">
        <title>Sequencing the genomes of 1000 actinobacteria strains.</title>
        <authorList>
            <person name="Klenk H.-P."/>
        </authorList>
    </citation>
    <scope>NUCLEOTIDE SEQUENCE [LARGE SCALE GENOMIC DNA]</scope>
    <source>
        <strain evidence="3 4">DSM 45511</strain>
    </source>
</reference>
<dbReference type="AlphaFoldDB" id="A0A543FRF1"/>
<comment type="caution">
    <text evidence="3">The sequence shown here is derived from an EMBL/GenBank/DDBJ whole genome shotgun (WGS) entry which is preliminary data.</text>
</comment>
<keyword evidence="1" id="KW-0812">Transmembrane</keyword>
<keyword evidence="4" id="KW-1185">Reference proteome</keyword>
<dbReference type="Proteomes" id="UP000319818">
    <property type="component" value="Unassembled WGS sequence"/>
</dbReference>
<feature type="signal peptide" evidence="2">
    <location>
        <begin position="1"/>
        <end position="23"/>
    </location>
</feature>
<sequence length="268" mass="26693">MVNAAAACAALAAAIACTPPPPAAARFAALWPAARARRLGRPGLVGPVLLGGLGGAVLAGVGGALAGAVAALVVRQRRAARRAARDRATAAEQLAAAVARITDELRAGSHPAAALAGTDADGPHARAVLAPAAVAARLGDGIVPALRRGGTGRPEISADVERIATAWALAERHGIPLADLLGRAHEDIRWRVRFAATVRAQLAGPRATAGVLTMLPVLGIGLGQLIGADPLGVLRGGPLGQVLLVIGVVLLAAGSAWSERIIGSAVPR</sequence>
<dbReference type="OrthoDB" id="3712305at2"/>
<dbReference type="EMBL" id="VFPH01000003">
    <property type="protein sequence ID" value="TQM36403.1"/>
    <property type="molecule type" value="Genomic_DNA"/>
</dbReference>
<keyword evidence="1" id="KW-1133">Transmembrane helix</keyword>
<accession>A0A543FRF1</accession>
<keyword evidence="1" id="KW-0472">Membrane</keyword>
<dbReference type="RefSeq" id="WP_142107612.1">
    <property type="nucleotide sequence ID" value="NZ_VFPH01000003.1"/>
</dbReference>